<dbReference type="InterPro" id="IPR036691">
    <property type="entry name" value="Endo/exonu/phosph_ase_sf"/>
</dbReference>
<dbReference type="PANTHER" id="PTHR33395">
    <property type="entry name" value="TRANSCRIPTASE, PUTATIVE-RELATED-RELATED"/>
    <property type="match status" value="1"/>
</dbReference>
<dbReference type="GO" id="GO:0061343">
    <property type="term" value="P:cell adhesion involved in heart morphogenesis"/>
    <property type="evidence" value="ECO:0007669"/>
    <property type="project" value="TreeGrafter"/>
</dbReference>
<name>A0AAN7NGY0_MYCAM</name>
<organism evidence="2 3">
    <name type="scientific">Mycteria americana</name>
    <name type="common">Wood stork</name>
    <dbReference type="NCBI Taxonomy" id="33587"/>
    <lineage>
        <taxon>Eukaryota</taxon>
        <taxon>Metazoa</taxon>
        <taxon>Chordata</taxon>
        <taxon>Craniata</taxon>
        <taxon>Vertebrata</taxon>
        <taxon>Euteleostomi</taxon>
        <taxon>Archelosauria</taxon>
        <taxon>Archosauria</taxon>
        <taxon>Dinosauria</taxon>
        <taxon>Saurischia</taxon>
        <taxon>Theropoda</taxon>
        <taxon>Coelurosauria</taxon>
        <taxon>Aves</taxon>
        <taxon>Neognathae</taxon>
        <taxon>Neoaves</taxon>
        <taxon>Aequornithes</taxon>
        <taxon>Ciconiiformes</taxon>
        <taxon>Ciconiidae</taxon>
        <taxon>Mycteria</taxon>
    </lineage>
</organism>
<accession>A0AAN7NGY0</accession>
<feature type="domain" description="Endonuclease/exonuclease/phosphatase" evidence="1">
    <location>
        <begin position="251"/>
        <end position="404"/>
    </location>
</feature>
<dbReference type="PANTHER" id="PTHR33395:SF22">
    <property type="entry name" value="REVERSE TRANSCRIPTASE DOMAIN-CONTAINING PROTEIN"/>
    <property type="match status" value="1"/>
</dbReference>
<dbReference type="EMBL" id="JAUNZN010000003">
    <property type="protein sequence ID" value="KAK4824952.1"/>
    <property type="molecule type" value="Genomic_DNA"/>
</dbReference>
<proteinExistence type="predicted"/>
<comment type="caution">
    <text evidence="2">The sequence shown here is derived from an EMBL/GenBank/DDBJ whole genome shotgun (WGS) entry which is preliminary data.</text>
</comment>
<keyword evidence="3" id="KW-1185">Reference proteome</keyword>
<evidence type="ECO:0000313" key="3">
    <source>
        <dbReference type="Proteomes" id="UP001333110"/>
    </source>
</evidence>
<dbReference type="Gene3D" id="3.60.10.10">
    <property type="entry name" value="Endonuclease/exonuclease/phosphatase"/>
    <property type="match status" value="2"/>
</dbReference>
<dbReference type="SUPFAM" id="SSF56219">
    <property type="entry name" value="DNase I-like"/>
    <property type="match status" value="1"/>
</dbReference>
<evidence type="ECO:0000259" key="1">
    <source>
        <dbReference type="Pfam" id="PF03372"/>
    </source>
</evidence>
<dbReference type="GO" id="GO:0031012">
    <property type="term" value="C:extracellular matrix"/>
    <property type="evidence" value="ECO:0007669"/>
    <property type="project" value="TreeGrafter"/>
</dbReference>
<dbReference type="GO" id="GO:0007508">
    <property type="term" value="P:larval heart development"/>
    <property type="evidence" value="ECO:0007669"/>
    <property type="project" value="TreeGrafter"/>
</dbReference>
<sequence>MMDKVTGNIFYDETTSSVDKGRGVDIIYPDFSEAFNTVNYKIIKGKLIEYRPDKWTMRWTENWLNCWVQRAVISSTKSSWRPVTSDVSQGSILGPILFNVFINDRGNGTVCPQQGCKLYKTRDLDKLEKCVNRNLMTFNKGKWKVLPLERITPCTSSLEISPGSLKISLGEACQCLREDVLARSSGLPSQWRQGMKIHVAAKTKGLCVDVLETTEEPENGHVGIRVSPPKKVTGSIAQLKCIYTNACSMGNKEEELEAIVHQENYDIVAIMETWWDDSHNWSAAMDGYKLFRRHRQGRRDSGVALYTTHQDEEADEIFYKQLGEVSQSLALVLVGDFNLPDAHWKYKTAERKQSRRFLECVEDNLLTQLVSEPMREGTPLDLLFVNREGLVGDVTVGGCLGQSDQEMIEILILGEVRRGVSRTAPLDFRRADFGLFRSLVDRVPWEAVLKGKGVQEGWTFFKKEI</sequence>
<dbReference type="GO" id="GO:0003824">
    <property type="term" value="F:catalytic activity"/>
    <property type="evidence" value="ECO:0007669"/>
    <property type="project" value="InterPro"/>
</dbReference>
<dbReference type="AlphaFoldDB" id="A0AAN7NGY0"/>
<gene>
    <name evidence="2" type="ORF">QYF61_021640</name>
</gene>
<dbReference type="Pfam" id="PF03372">
    <property type="entry name" value="Exo_endo_phos"/>
    <property type="match status" value="1"/>
</dbReference>
<protein>
    <recommendedName>
        <fullName evidence="1">Endonuclease/exonuclease/phosphatase domain-containing protein</fullName>
    </recommendedName>
</protein>
<reference evidence="2 3" key="1">
    <citation type="journal article" date="2023" name="J. Hered.">
        <title>Chromosome-level genome of the wood stork (Mycteria americana) provides insight into avian chromosome evolution.</title>
        <authorList>
            <person name="Flamio R. Jr."/>
            <person name="Ramstad K.M."/>
        </authorList>
    </citation>
    <scope>NUCLEOTIDE SEQUENCE [LARGE SCALE GENOMIC DNA]</scope>
    <source>
        <strain evidence="2">JAX WOST 10</strain>
    </source>
</reference>
<evidence type="ECO:0000313" key="2">
    <source>
        <dbReference type="EMBL" id="KAK4824952.1"/>
    </source>
</evidence>
<dbReference type="InterPro" id="IPR005135">
    <property type="entry name" value="Endo/exonuclease/phosphatase"/>
</dbReference>
<dbReference type="Proteomes" id="UP001333110">
    <property type="component" value="Unassembled WGS sequence"/>
</dbReference>